<proteinExistence type="inferred from homology"/>
<keyword evidence="3 9" id="KW-0813">Transport</keyword>
<dbReference type="GO" id="GO:0008519">
    <property type="term" value="F:ammonium channel activity"/>
    <property type="evidence" value="ECO:0007669"/>
    <property type="project" value="InterPro"/>
</dbReference>
<feature type="signal peptide" evidence="10">
    <location>
        <begin position="1"/>
        <end position="28"/>
    </location>
</feature>
<dbReference type="SUPFAM" id="SSF111352">
    <property type="entry name" value="Ammonium transporter"/>
    <property type="match status" value="1"/>
</dbReference>
<feature type="transmembrane region" description="Helical" evidence="9">
    <location>
        <begin position="74"/>
        <end position="92"/>
    </location>
</feature>
<name>I3E6B4_BACMT</name>
<evidence type="ECO:0000313" key="12">
    <source>
        <dbReference type="EMBL" id="EIJ82035.1"/>
    </source>
</evidence>
<feature type="transmembrane region" description="Helical" evidence="9">
    <location>
        <begin position="194"/>
        <end position="216"/>
    </location>
</feature>
<evidence type="ECO:0000256" key="6">
    <source>
        <dbReference type="ARBA" id="ARBA00023136"/>
    </source>
</evidence>
<feature type="transmembrane region" description="Helical" evidence="9">
    <location>
        <begin position="386"/>
        <end position="411"/>
    </location>
</feature>
<reference evidence="12 13" key="1">
    <citation type="journal article" date="2012" name="Appl. Environ. Microbiol.">
        <title>Genome Sequence of Thermotolerant Bacillus methanolicus: Features and Regulation Related to Methylotrophy and Production of L-Lysine and L-Glutamate from Methanol.</title>
        <authorList>
            <person name="Heggeset T.M."/>
            <person name="Krog A."/>
            <person name="Balzer S."/>
            <person name="Wentzel A."/>
            <person name="Ellingsen T.E."/>
            <person name="Brautaset T."/>
        </authorList>
    </citation>
    <scope>NUCLEOTIDE SEQUENCE [LARGE SCALE GENOMIC DNA]</scope>
    <source>
        <strain evidence="12 13">PB1</strain>
    </source>
</reference>
<dbReference type="InterPro" id="IPR001905">
    <property type="entry name" value="Ammonium_transpt"/>
</dbReference>
<keyword evidence="5 9" id="KW-1133">Transmembrane helix</keyword>
<evidence type="ECO:0000256" key="1">
    <source>
        <dbReference type="ARBA" id="ARBA00004141"/>
    </source>
</evidence>
<keyword evidence="4 9" id="KW-0812">Transmembrane</keyword>
<accession>I3E6B4</accession>
<evidence type="ECO:0000313" key="13">
    <source>
        <dbReference type="Proteomes" id="UP000010523"/>
    </source>
</evidence>
<comment type="similarity">
    <text evidence="2 9">Belongs to the ammonia transporter channel (TC 1.A.11.2) family.</text>
</comment>
<keyword evidence="7 9" id="KW-0924">Ammonia transport</keyword>
<feature type="transmembrane region" description="Helical" evidence="9">
    <location>
        <begin position="254"/>
        <end position="279"/>
    </location>
</feature>
<evidence type="ECO:0000256" key="9">
    <source>
        <dbReference type="RuleBase" id="RU362002"/>
    </source>
</evidence>
<dbReference type="AlphaFoldDB" id="I3E6B4"/>
<feature type="transmembrane region" description="Helical" evidence="9">
    <location>
        <begin position="132"/>
        <end position="153"/>
    </location>
</feature>
<comment type="subcellular location">
    <subcellularLocation>
        <location evidence="9">Cell membrane</location>
        <topology evidence="9">Multi-pass membrane protein</topology>
    </subcellularLocation>
    <subcellularLocation>
        <location evidence="1">Membrane</location>
        <topology evidence="1">Multi-pass membrane protein</topology>
    </subcellularLocation>
</comment>
<evidence type="ECO:0000256" key="5">
    <source>
        <dbReference type="ARBA" id="ARBA00022989"/>
    </source>
</evidence>
<comment type="caution">
    <text evidence="12">The sequence shown here is derived from an EMBL/GenBank/DDBJ whole genome shotgun (WGS) entry which is preliminary data.</text>
</comment>
<dbReference type="InterPro" id="IPR024041">
    <property type="entry name" value="NH4_transpt_AmtB-like_dom"/>
</dbReference>
<feature type="transmembrane region" description="Helical" evidence="9">
    <location>
        <begin position="228"/>
        <end position="248"/>
    </location>
</feature>
<dbReference type="PROSITE" id="PS01219">
    <property type="entry name" value="AMMONIUM_TRANSP"/>
    <property type="match status" value="1"/>
</dbReference>
<dbReference type="InterPro" id="IPR018047">
    <property type="entry name" value="Ammonium_transpt_CS"/>
</dbReference>
<dbReference type="EMBL" id="AFEU01000001">
    <property type="protein sequence ID" value="EIJ82035.1"/>
    <property type="molecule type" value="Genomic_DNA"/>
</dbReference>
<dbReference type="Pfam" id="PF00909">
    <property type="entry name" value="Ammonium_transp"/>
    <property type="match status" value="1"/>
</dbReference>
<evidence type="ECO:0000256" key="2">
    <source>
        <dbReference type="ARBA" id="ARBA00005887"/>
    </source>
</evidence>
<sequence length="464" mass="49032">MIHLFKKKGSLLAFVLGLMIIFPINAFAAGNEPKIDTGDTTWILIATALVLFMHVPGLALFYGGLVSDRNVVSTTMHSFVSLLIVSVVWVLWGYSLSYGTDIGGFIGGLDYLGFNGVGAEAAFGTLTIPHNLFAMLQTVYAAITVAIISGGIAGRISFSAWVAFAVLWPTIVYAPMAHWVWGGGWLFQLGELDFAGGTVVHILSGVSALVAALMIGPRQEHLSHEHRPHNIVLFLIGAATLWFGWFGFNGGSALASGGITSLAFVTTHVAGAAAGVGWLVIEWKFRKRPSLVGTATGAIAGLVAVTPGAGYVTIPSALVIGLISAPVCYFSINFLKARLKYDDTLDAFGVHGMAGIWGALATGIFATKEVNPAGKDGLLYGNPEQLLHQLTGVAAAVILAIVGTFVILKLISLFTPLRVSKEEELLGLDLSFHEEPAYYTTAQSVNLNKLSSISEQGASQRGVL</sequence>
<dbReference type="Proteomes" id="UP000010523">
    <property type="component" value="Unassembled WGS sequence"/>
</dbReference>
<protein>
    <recommendedName>
        <fullName evidence="8 9">Ammonium transporter</fullName>
    </recommendedName>
</protein>
<evidence type="ECO:0000256" key="3">
    <source>
        <dbReference type="ARBA" id="ARBA00022448"/>
    </source>
</evidence>
<dbReference type="PANTHER" id="PTHR43029:SF10">
    <property type="entry name" value="AMMONIUM TRANSPORTER MEP2"/>
    <property type="match status" value="1"/>
</dbReference>
<keyword evidence="6 9" id="KW-0472">Membrane</keyword>
<feature type="transmembrane region" description="Helical" evidence="9">
    <location>
        <begin position="291"/>
        <end position="311"/>
    </location>
</feature>
<dbReference type="eggNOG" id="COG0004">
    <property type="taxonomic scope" value="Bacteria"/>
</dbReference>
<keyword evidence="13" id="KW-1185">Reference proteome</keyword>
<evidence type="ECO:0000256" key="10">
    <source>
        <dbReference type="SAM" id="SignalP"/>
    </source>
</evidence>
<feature type="transmembrane region" description="Helical" evidence="9">
    <location>
        <begin position="160"/>
        <end position="182"/>
    </location>
</feature>
<evidence type="ECO:0000259" key="11">
    <source>
        <dbReference type="Pfam" id="PF00909"/>
    </source>
</evidence>
<evidence type="ECO:0000256" key="7">
    <source>
        <dbReference type="ARBA" id="ARBA00023177"/>
    </source>
</evidence>
<dbReference type="STRING" id="997296.PB1_03820"/>
<evidence type="ECO:0000256" key="8">
    <source>
        <dbReference type="ARBA" id="ARBA00050025"/>
    </source>
</evidence>
<dbReference type="OrthoDB" id="9814202at2"/>
<dbReference type="InterPro" id="IPR029020">
    <property type="entry name" value="Ammonium/urea_transptr"/>
</dbReference>
<dbReference type="GO" id="GO:0005886">
    <property type="term" value="C:plasma membrane"/>
    <property type="evidence" value="ECO:0007669"/>
    <property type="project" value="UniProtKB-SubCell"/>
</dbReference>
<feature type="domain" description="Ammonium transporter AmtB-like" evidence="11">
    <location>
        <begin position="42"/>
        <end position="438"/>
    </location>
</feature>
<feature type="transmembrane region" description="Helical" evidence="9">
    <location>
        <begin position="42"/>
        <end position="62"/>
    </location>
</feature>
<feature type="chain" id="PRO_5003670300" description="Ammonium transporter" evidence="10">
    <location>
        <begin position="29"/>
        <end position="464"/>
    </location>
</feature>
<keyword evidence="10" id="KW-0732">Signal</keyword>
<dbReference type="NCBIfam" id="TIGR00836">
    <property type="entry name" value="amt"/>
    <property type="match status" value="1"/>
</dbReference>
<organism evidence="12 13">
    <name type="scientific">Bacillus methanolicus PB1</name>
    <dbReference type="NCBI Taxonomy" id="997296"/>
    <lineage>
        <taxon>Bacteria</taxon>
        <taxon>Bacillati</taxon>
        <taxon>Bacillota</taxon>
        <taxon>Bacilli</taxon>
        <taxon>Bacillales</taxon>
        <taxon>Bacillaceae</taxon>
        <taxon>Bacillus</taxon>
    </lineage>
</organism>
<evidence type="ECO:0000256" key="4">
    <source>
        <dbReference type="ARBA" id="ARBA00022692"/>
    </source>
</evidence>
<dbReference type="PANTHER" id="PTHR43029">
    <property type="entry name" value="AMMONIUM TRANSPORTER MEP2"/>
    <property type="match status" value="1"/>
</dbReference>
<feature type="transmembrane region" description="Helical" evidence="9">
    <location>
        <begin position="317"/>
        <end position="335"/>
    </location>
</feature>
<gene>
    <name evidence="12" type="ORF">PB1_03820</name>
</gene>
<dbReference type="PATRIC" id="fig|997296.3.peg.835"/>
<feature type="transmembrane region" description="Helical" evidence="9">
    <location>
        <begin position="347"/>
        <end position="366"/>
    </location>
</feature>
<dbReference type="Gene3D" id="1.10.3430.10">
    <property type="entry name" value="Ammonium transporter AmtB like domains"/>
    <property type="match status" value="1"/>
</dbReference>